<reference evidence="2" key="1">
    <citation type="submission" date="2020-10" db="EMBL/GenBank/DDBJ databases">
        <authorList>
            <person name="Kikuchi T."/>
        </authorList>
    </citation>
    <scope>NUCLEOTIDE SEQUENCE</scope>
    <source>
        <strain evidence="2">NKZ352</strain>
    </source>
</reference>
<sequence>MEGKDKRSRLPWSWKGARRSSENEEIIGGGEKEALAAKNDEPPANYSGKKPMLSQEMRCVAKCVADSRALIALPDVTHGFFRAGSFSCSVGGNIERGEKAESQKNLIRLIRND</sequence>
<organism evidence="2 3">
    <name type="scientific">Caenorhabditis auriculariae</name>
    <dbReference type="NCBI Taxonomy" id="2777116"/>
    <lineage>
        <taxon>Eukaryota</taxon>
        <taxon>Metazoa</taxon>
        <taxon>Ecdysozoa</taxon>
        <taxon>Nematoda</taxon>
        <taxon>Chromadorea</taxon>
        <taxon>Rhabditida</taxon>
        <taxon>Rhabditina</taxon>
        <taxon>Rhabditomorpha</taxon>
        <taxon>Rhabditoidea</taxon>
        <taxon>Rhabditidae</taxon>
        <taxon>Peloderinae</taxon>
        <taxon>Caenorhabditis</taxon>
    </lineage>
</organism>
<accession>A0A8S1HDX5</accession>
<dbReference type="Proteomes" id="UP000835052">
    <property type="component" value="Unassembled WGS sequence"/>
</dbReference>
<feature type="region of interest" description="Disordered" evidence="1">
    <location>
        <begin position="1"/>
        <end position="24"/>
    </location>
</feature>
<protein>
    <submittedName>
        <fullName evidence="2">Uncharacterized protein</fullName>
    </submittedName>
</protein>
<evidence type="ECO:0000313" key="2">
    <source>
        <dbReference type="EMBL" id="CAD6193445.1"/>
    </source>
</evidence>
<comment type="caution">
    <text evidence="2">The sequence shown here is derived from an EMBL/GenBank/DDBJ whole genome shotgun (WGS) entry which is preliminary data.</text>
</comment>
<keyword evidence="3" id="KW-1185">Reference proteome</keyword>
<evidence type="ECO:0000256" key="1">
    <source>
        <dbReference type="SAM" id="MobiDB-lite"/>
    </source>
</evidence>
<gene>
    <name evidence="2" type="ORF">CAUJ_LOCUS9364</name>
</gene>
<dbReference type="EMBL" id="CAJGYM010000035">
    <property type="protein sequence ID" value="CAD6193445.1"/>
    <property type="molecule type" value="Genomic_DNA"/>
</dbReference>
<evidence type="ECO:0000313" key="3">
    <source>
        <dbReference type="Proteomes" id="UP000835052"/>
    </source>
</evidence>
<name>A0A8S1HDX5_9PELO</name>
<proteinExistence type="predicted"/>
<dbReference type="AlphaFoldDB" id="A0A8S1HDX5"/>